<evidence type="ECO:0000313" key="3">
    <source>
        <dbReference type="Proteomes" id="UP001497457"/>
    </source>
</evidence>
<dbReference type="PANTHER" id="PTHR47069">
    <property type="match status" value="1"/>
</dbReference>
<sequence>MDGEGTGDDGLTPLFPPAGGASSHGFNLFSQVDSTGGVQAARTGMESVDLNSQLDGFPHLDHYESFLRGSALPAGSGMERGLAPSRYNRTLGVHRRDAGWSQRGGGGGGGGRGRQLDFGDCAGSMASAPPGGAFIGASSSGAAGARAIAPSGIGRGQRRGTSAYSARGGASTYSARGGASTSSRGRSSRGGGRGRGQGMPRADFYNLEEEDEATQNAIEYQPSSRGNSNKPWLKKLKNGDPPFLAELHEMFHREVVDGSNSYVPGQDHGEGGQQEEEEEEEEEEEFHHSPMSTSSRKSKRSSGSTTSTGHSPEKKNKPQGSKVKNPIVKVLNKIASTFSQSVSTNEKTIQEHKDSKLQAEMKMDGEIERCQQLAWECVAHDSIEAYATSKIFKSKFNRRYFLTIPTAEGRINFLQRWCKENNMY</sequence>
<organism evidence="2 3">
    <name type="scientific">Urochloa decumbens</name>
    <dbReference type="NCBI Taxonomy" id="240449"/>
    <lineage>
        <taxon>Eukaryota</taxon>
        <taxon>Viridiplantae</taxon>
        <taxon>Streptophyta</taxon>
        <taxon>Embryophyta</taxon>
        <taxon>Tracheophyta</taxon>
        <taxon>Spermatophyta</taxon>
        <taxon>Magnoliopsida</taxon>
        <taxon>Liliopsida</taxon>
        <taxon>Poales</taxon>
        <taxon>Poaceae</taxon>
        <taxon>PACMAD clade</taxon>
        <taxon>Panicoideae</taxon>
        <taxon>Panicodae</taxon>
        <taxon>Paniceae</taxon>
        <taxon>Melinidinae</taxon>
        <taxon>Urochloa</taxon>
    </lineage>
</organism>
<dbReference type="AlphaFoldDB" id="A0ABC8YY29"/>
<feature type="region of interest" description="Disordered" evidence="1">
    <location>
        <begin position="258"/>
        <end position="326"/>
    </location>
</feature>
<feature type="compositionally biased region" description="Acidic residues" evidence="1">
    <location>
        <begin position="273"/>
        <end position="284"/>
    </location>
</feature>
<evidence type="ECO:0000313" key="2">
    <source>
        <dbReference type="EMBL" id="CAL4952358.1"/>
    </source>
</evidence>
<protein>
    <submittedName>
        <fullName evidence="2">Uncharacterized protein</fullName>
    </submittedName>
</protein>
<proteinExistence type="predicted"/>
<feature type="region of interest" description="Disordered" evidence="1">
    <location>
        <begin position="1"/>
        <end position="30"/>
    </location>
</feature>
<name>A0ABC8YY29_9POAL</name>
<feature type="compositionally biased region" description="Gly residues" evidence="1">
    <location>
        <begin position="102"/>
        <end position="113"/>
    </location>
</feature>
<feature type="compositionally biased region" description="Gly residues" evidence="1">
    <location>
        <begin position="188"/>
        <end position="197"/>
    </location>
</feature>
<dbReference type="EMBL" id="OZ075127">
    <property type="protein sequence ID" value="CAL4952358.1"/>
    <property type="molecule type" value="Genomic_DNA"/>
</dbReference>
<feature type="region of interest" description="Disordered" evidence="1">
    <location>
        <begin position="150"/>
        <end position="201"/>
    </location>
</feature>
<feature type="region of interest" description="Disordered" evidence="1">
    <location>
        <begin position="97"/>
        <end position="116"/>
    </location>
</feature>
<feature type="compositionally biased region" description="Low complexity" evidence="1">
    <location>
        <begin position="159"/>
        <end position="185"/>
    </location>
</feature>
<dbReference type="Proteomes" id="UP001497457">
    <property type="component" value="Chromosome 17b"/>
</dbReference>
<dbReference type="PANTHER" id="PTHR47069:SF11">
    <property type="entry name" value="OS04G0275550 PROTEIN"/>
    <property type="match status" value="1"/>
</dbReference>
<keyword evidence="3" id="KW-1185">Reference proteome</keyword>
<reference evidence="2 3" key="2">
    <citation type="submission" date="2024-10" db="EMBL/GenBank/DDBJ databases">
        <authorList>
            <person name="Ryan C."/>
        </authorList>
    </citation>
    <scope>NUCLEOTIDE SEQUENCE [LARGE SCALE GENOMIC DNA]</scope>
</reference>
<accession>A0ABC8YY29</accession>
<feature type="compositionally biased region" description="Low complexity" evidence="1">
    <location>
        <begin position="289"/>
        <end position="310"/>
    </location>
</feature>
<reference evidence="3" key="1">
    <citation type="submission" date="2024-06" db="EMBL/GenBank/DDBJ databases">
        <authorList>
            <person name="Ryan C."/>
        </authorList>
    </citation>
    <scope>NUCLEOTIDE SEQUENCE [LARGE SCALE GENOMIC DNA]</scope>
</reference>
<evidence type="ECO:0000256" key="1">
    <source>
        <dbReference type="SAM" id="MobiDB-lite"/>
    </source>
</evidence>
<gene>
    <name evidence="2" type="ORF">URODEC1_LOCUS39466</name>
</gene>